<dbReference type="Gene3D" id="1.10.20.60">
    <property type="entry name" value="Glu-tRNAGln amidotransferase C subunit, N-terminal domain"/>
    <property type="match status" value="1"/>
</dbReference>
<keyword evidence="7" id="KW-1185">Reference proteome</keyword>
<dbReference type="NCBIfam" id="TIGR00135">
    <property type="entry name" value="gatC"/>
    <property type="match status" value="1"/>
</dbReference>
<dbReference type="EMBL" id="LZZM01000226">
    <property type="protein sequence ID" value="OOM71860.1"/>
    <property type="molecule type" value="Genomic_DNA"/>
</dbReference>
<name>A0A1S8T240_9CLOT</name>
<comment type="catalytic activity">
    <reaction evidence="4">
        <text>L-aspartyl-tRNA(Asn) + L-glutamine + ATP + H2O = L-asparaginyl-tRNA(Asn) + L-glutamate + ADP + phosphate + 2 H(+)</text>
        <dbReference type="Rhea" id="RHEA:14513"/>
        <dbReference type="Rhea" id="RHEA-COMP:9674"/>
        <dbReference type="Rhea" id="RHEA-COMP:9677"/>
        <dbReference type="ChEBI" id="CHEBI:15377"/>
        <dbReference type="ChEBI" id="CHEBI:15378"/>
        <dbReference type="ChEBI" id="CHEBI:29985"/>
        <dbReference type="ChEBI" id="CHEBI:30616"/>
        <dbReference type="ChEBI" id="CHEBI:43474"/>
        <dbReference type="ChEBI" id="CHEBI:58359"/>
        <dbReference type="ChEBI" id="CHEBI:78515"/>
        <dbReference type="ChEBI" id="CHEBI:78516"/>
        <dbReference type="ChEBI" id="CHEBI:456216"/>
    </reaction>
</comment>
<comment type="catalytic activity">
    <reaction evidence="5">
        <text>L-glutamyl-tRNA(Gln) + L-glutamine + ATP + H2O = L-glutaminyl-tRNA(Gln) + L-glutamate + ADP + phosphate + H(+)</text>
        <dbReference type="Rhea" id="RHEA:17521"/>
        <dbReference type="Rhea" id="RHEA-COMP:9681"/>
        <dbReference type="Rhea" id="RHEA-COMP:9684"/>
        <dbReference type="ChEBI" id="CHEBI:15377"/>
        <dbReference type="ChEBI" id="CHEBI:15378"/>
        <dbReference type="ChEBI" id="CHEBI:29985"/>
        <dbReference type="ChEBI" id="CHEBI:30616"/>
        <dbReference type="ChEBI" id="CHEBI:43474"/>
        <dbReference type="ChEBI" id="CHEBI:58359"/>
        <dbReference type="ChEBI" id="CHEBI:78520"/>
        <dbReference type="ChEBI" id="CHEBI:78521"/>
        <dbReference type="ChEBI" id="CHEBI:456216"/>
    </reaction>
</comment>
<keyword evidence="6" id="KW-0436">Ligase</keyword>
<dbReference type="GO" id="GO:0016740">
    <property type="term" value="F:transferase activity"/>
    <property type="evidence" value="ECO:0007669"/>
    <property type="project" value="UniProtKB-KW"/>
</dbReference>
<evidence type="ECO:0000256" key="1">
    <source>
        <dbReference type="ARBA" id="ARBA00010757"/>
    </source>
</evidence>
<dbReference type="GO" id="GO:0006450">
    <property type="term" value="P:regulation of translational fidelity"/>
    <property type="evidence" value="ECO:0007669"/>
    <property type="project" value="InterPro"/>
</dbReference>
<comment type="subunit">
    <text evidence="2">Heterotrimer of A, B and C subunits.</text>
</comment>
<dbReference type="OrthoDB" id="9813938at2"/>
<dbReference type="InterPro" id="IPR036113">
    <property type="entry name" value="Asp/Glu-ADT_sf_sub_c"/>
</dbReference>
<dbReference type="InterPro" id="IPR003837">
    <property type="entry name" value="GatC"/>
</dbReference>
<accession>A0A1S8T240</accession>
<comment type="caution">
    <text evidence="6">The sequence shown here is derived from an EMBL/GenBank/DDBJ whole genome shotgun (WGS) entry which is preliminary data.</text>
</comment>
<organism evidence="6 7">
    <name type="scientific">Clostridium puniceum</name>
    <dbReference type="NCBI Taxonomy" id="29367"/>
    <lineage>
        <taxon>Bacteria</taxon>
        <taxon>Bacillati</taxon>
        <taxon>Bacillota</taxon>
        <taxon>Clostridia</taxon>
        <taxon>Eubacteriales</taxon>
        <taxon>Clostridiaceae</taxon>
        <taxon>Clostridium</taxon>
    </lineage>
</organism>
<reference evidence="6 7" key="1">
    <citation type="submission" date="2016-05" db="EMBL/GenBank/DDBJ databases">
        <title>Microbial solvent formation.</title>
        <authorList>
            <person name="Poehlein A."/>
            <person name="Montoya Solano J.D."/>
            <person name="Flitsch S."/>
            <person name="Krabben P."/>
            <person name="Duerre P."/>
            <person name="Daniel R."/>
        </authorList>
    </citation>
    <scope>NUCLEOTIDE SEQUENCE [LARGE SCALE GENOMIC DNA]</scope>
    <source>
        <strain evidence="6 7">DSM 2619</strain>
    </source>
</reference>
<dbReference type="Proteomes" id="UP000190890">
    <property type="component" value="Unassembled WGS sequence"/>
</dbReference>
<dbReference type="AlphaFoldDB" id="A0A1S8T240"/>
<protein>
    <submittedName>
        <fullName evidence="6">Glutamyl-tRNA(Gln) amidotransferase subunit C</fullName>
        <ecNumber evidence="6">6.3.5.-</ecNumber>
    </submittedName>
</protein>
<evidence type="ECO:0000256" key="3">
    <source>
        <dbReference type="ARBA" id="ARBA00024799"/>
    </source>
</evidence>
<evidence type="ECO:0000313" key="7">
    <source>
        <dbReference type="Proteomes" id="UP000190890"/>
    </source>
</evidence>
<evidence type="ECO:0000256" key="2">
    <source>
        <dbReference type="ARBA" id="ARBA00011123"/>
    </source>
</evidence>
<keyword evidence="6" id="KW-0808">Transferase</keyword>
<sequence>MKVSIDEVKYIAQLSKLRFSDEEAAKFASEFESILDNFQYLNELDLEIKDEVDKEELKPIIRKDEIKAFECTDLFRNVKDMQETYIKVPKIIE</sequence>
<dbReference type="GO" id="GO:0050567">
    <property type="term" value="F:glutaminyl-tRNA synthase (glutamine-hydrolyzing) activity"/>
    <property type="evidence" value="ECO:0007669"/>
    <property type="project" value="RHEA"/>
</dbReference>
<comment type="similarity">
    <text evidence="1">Belongs to the GatC family.</text>
</comment>
<dbReference type="PANTHER" id="PTHR15004:SF0">
    <property type="entry name" value="GLUTAMYL-TRNA(GLN) AMIDOTRANSFERASE SUBUNIT C, MITOCHONDRIAL"/>
    <property type="match status" value="1"/>
</dbReference>
<dbReference type="RefSeq" id="WP_077849775.1">
    <property type="nucleotide sequence ID" value="NZ_LZZM01000226.1"/>
</dbReference>
<proteinExistence type="inferred from homology"/>
<dbReference type="Pfam" id="PF02686">
    <property type="entry name" value="GatC"/>
    <property type="match status" value="1"/>
</dbReference>
<dbReference type="STRING" id="29367.CLPUN_48770"/>
<dbReference type="SUPFAM" id="SSF141000">
    <property type="entry name" value="Glu-tRNAGln amidotransferase C subunit"/>
    <property type="match status" value="1"/>
</dbReference>
<comment type="function">
    <text evidence="3">Allows the formation of correctly charged Asn-tRNA(Asn) or Gln-tRNA(Gln) through the transamidation of misacylated Asp-tRNA(Asn) or Glu-tRNA(Gln) in organisms which lack either or both of asparaginyl-tRNA or glutaminyl-tRNA synthetases. The reaction takes place in the presence of glutamine and ATP through an activated phospho-Asp-tRNA(Asn) or phospho-Glu-tRNA(Gln).</text>
</comment>
<evidence type="ECO:0000256" key="4">
    <source>
        <dbReference type="ARBA" id="ARBA00047380"/>
    </source>
</evidence>
<dbReference type="EC" id="6.3.5.-" evidence="6"/>
<evidence type="ECO:0000256" key="5">
    <source>
        <dbReference type="ARBA" id="ARBA00047913"/>
    </source>
</evidence>
<gene>
    <name evidence="6" type="primary">gatC</name>
    <name evidence="6" type="ORF">CLPUN_48770</name>
</gene>
<dbReference type="GO" id="GO:0070681">
    <property type="term" value="P:glutaminyl-tRNAGln biosynthesis via transamidation"/>
    <property type="evidence" value="ECO:0007669"/>
    <property type="project" value="TreeGrafter"/>
</dbReference>
<dbReference type="GO" id="GO:0050566">
    <property type="term" value="F:asparaginyl-tRNA synthase (glutamine-hydrolyzing) activity"/>
    <property type="evidence" value="ECO:0007669"/>
    <property type="project" value="RHEA"/>
</dbReference>
<dbReference type="PANTHER" id="PTHR15004">
    <property type="entry name" value="GLUTAMYL-TRNA(GLN) AMIDOTRANSFERASE SUBUNIT C, MITOCHONDRIAL"/>
    <property type="match status" value="1"/>
</dbReference>
<evidence type="ECO:0000313" key="6">
    <source>
        <dbReference type="EMBL" id="OOM71860.1"/>
    </source>
</evidence>